<dbReference type="Proteomes" id="UP000708208">
    <property type="component" value="Unassembled WGS sequence"/>
</dbReference>
<gene>
    <name evidence="1" type="ORF">AFUS01_LOCUS30659</name>
</gene>
<dbReference type="EMBL" id="CAJVCH010473681">
    <property type="protein sequence ID" value="CAG7820258.1"/>
    <property type="molecule type" value="Genomic_DNA"/>
</dbReference>
<feature type="non-terminal residue" evidence="1">
    <location>
        <position position="1"/>
    </location>
</feature>
<sequence length="143" mass="16428">MQVPEILNTMDDSPVIRLVRTKLAESGSMIERDFENLFGCAEQQVSECTQKIYLIDQYAALMSTKYEALVEEILKREVKHDVLPSEETIIRTQVSADVHQKERVTGRKSLLRFSTEEYCDSASPSTLVMQVYYPLEVRGEVFD</sequence>
<organism evidence="1 2">
    <name type="scientific">Allacma fusca</name>
    <dbReference type="NCBI Taxonomy" id="39272"/>
    <lineage>
        <taxon>Eukaryota</taxon>
        <taxon>Metazoa</taxon>
        <taxon>Ecdysozoa</taxon>
        <taxon>Arthropoda</taxon>
        <taxon>Hexapoda</taxon>
        <taxon>Collembola</taxon>
        <taxon>Symphypleona</taxon>
        <taxon>Sminthuridae</taxon>
        <taxon>Allacma</taxon>
    </lineage>
</organism>
<keyword evidence="2" id="KW-1185">Reference proteome</keyword>
<proteinExistence type="predicted"/>
<evidence type="ECO:0000313" key="2">
    <source>
        <dbReference type="Proteomes" id="UP000708208"/>
    </source>
</evidence>
<comment type="caution">
    <text evidence="1">The sequence shown here is derived from an EMBL/GenBank/DDBJ whole genome shotgun (WGS) entry which is preliminary data.</text>
</comment>
<dbReference type="AlphaFoldDB" id="A0A8J2PFL7"/>
<name>A0A8J2PFL7_9HEXA</name>
<protein>
    <submittedName>
        <fullName evidence="1">Uncharacterized protein</fullName>
    </submittedName>
</protein>
<accession>A0A8J2PFL7</accession>
<evidence type="ECO:0000313" key="1">
    <source>
        <dbReference type="EMBL" id="CAG7820258.1"/>
    </source>
</evidence>
<reference evidence="1" key="1">
    <citation type="submission" date="2021-06" db="EMBL/GenBank/DDBJ databases">
        <authorList>
            <person name="Hodson N. C."/>
            <person name="Mongue J. A."/>
            <person name="Jaron S. K."/>
        </authorList>
    </citation>
    <scope>NUCLEOTIDE SEQUENCE</scope>
</reference>